<accession>A0ABV8PLU4</accession>
<dbReference type="SUPFAM" id="SSF63825">
    <property type="entry name" value="YWTD domain"/>
    <property type="match status" value="1"/>
</dbReference>
<proteinExistence type="predicted"/>
<gene>
    <name evidence="1" type="ORF">ACFOWS_12690</name>
</gene>
<name>A0ABV8PLU4_9FLAO</name>
<organism evidence="1 2">
    <name type="scientific">Flagellimonas marina</name>
    <dbReference type="NCBI Taxonomy" id="1775168"/>
    <lineage>
        <taxon>Bacteria</taxon>
        <taxon>Pseudomonadati</taxon>
        <taxon>Bacteroidota</taxon>
        <taxon>Flavobacteriia</taxon>
        <taxon>Flavobacteriales</taxon>
        <taxon>Flavobacteriaceae</taxon>
        <taxon>Flagellimonas</taxon>
    </lineage>
</organism>
<sequence>MNRFFLFLILVVAQACAQKTHYGKLSHLGDFPSKLKEVSGMAIHSGDIWVVEDSGNKDKIYKIDQKGSITKSLKIDHAKNEDWEDLAMDIEGNLYIGDFGNNANRRKNLTIYRVSRAQLKKKEPNAEKIEFRYPEQKDFPPQKDSLLFDTEGFFHWKDHLYIFTKNRTRPYSGETLIYRVPDEEGEYDAELLGSITLCKSQDHCSVTGADISADGKTIALLGYGFIFLVTDFELPNFDSASIQIIDFDSNTQTESIGFLNEKTLLIADEKNKTTGGGKLYSYSID</sequence>
<keyword evidence="2" id="KW-1185">Reference proteome</keyword>
<dbReference type="RefSeq" id="WP_379765078.1">
    <property type="nucleotide sequence ID" value="NZ_JBHSCL010000007.1"/>
</dbReference>
<dbReference type="PROSITE" id="PS51257">
    <property type="entry name" value="PROKAR_LIPOPROTEIN"/>
    <property type="match status" value="1"/>
</dbReference>
<reference evidence="2" key="1">
    <citation type="journal article" date="2019" name="Int. J. Syst. Evol. Microbiol.">
        <title>The Global Catalogue of Microorganisms (GCM) 10K type strain sequencing project: providing services to taxonomists for standard genome sequencing and annotation.</title>
        <authorList>
            <consortium name="The Broad Institute Genomics Platform"/>
            <consortium name="The Broad Institute Genome Sequencing Center for Infectious Disease"/>
            <person name="Wu L."/>
            <person name="Ma J."/>
        </authorList>
    </citation>
    <scope>NUCLEOTIDE SEQUENCE [LARGE SCALE GENOMIC DNA]</scope>
    <source>
        <strain evidence="2">CGMCC 1.15774</strain>
    </source>
</reference>
<dbReference type="Gene3D" id="2.120.10.30">
    <property type="entry name" value="TolB, C-terminal domain"/>
    <property type="match status" value="1"/>
</dbReference>
<dbReference type="InterPro" id="IPR011042">
    <property type="entry name" value="6-blade_b-propeller_TolB-like"/>
</dbReference>
<evidence type="ECO:0008006" key="3">
    <source>
        <dbReference type="Google" id="ProtNLM"/>
    </source>
</evidence>
<dbReference type="Proteomes" id="UP001595841">
    <property type="component" value="Unassembled WGS sequence"/>
</dbReference>
<evidence type="ECO:0000313" key="1">
    <source>
        <dbReference type="EMBL" id="MFC4221002.1"/>
    </source>
</evidence>
<dbReference type="EMBL" id="JBHSCL010000007">
    <property type="protein sequence ID" value="MFC4221002.1"/>
    <property type="molecule type" value="Genomic_DNA"/>
</dbReference>
<comment type="caution">
    <text evidence="1">The sequence shown here is derived from an EMBL/GenBank/DDBJ whole genome shotgun (WGS) entry which is preliminary data.</text>
</comment>
<protein>
    <recommendedName>
        <fullName evidence="3">ScyD/ScyE family protein</fullName>
    </recommendedName>
</protein>
<evidence type="ECO:0000313" key="2">
    <source>
        <dbReference type="Proteomes" id="UP001595841"/>
    </source>
</evidence>